<protein>
    <submittedName>
        <fullName evidence="2">Uncharacterized protein LOC142163044</fullName>
    </submittedName>
</protein>
<evidence type="ECO:0000313" key="1">
    <source>
        <dbReference type="Proteomes" id="UP000790787"/>
    </source>
</evidence>
<organism evidence="1 2">
    <name type="scientific">Nicotiana tabacum</name>
    <name type="common">Common tobacco</name>
    <dbReference type="NCBI Taxonomy" id="4097"/>
    <lineage>
        <taxon>Eukaryota</taxon>
        <taxon>Viridiplantae</taxon>
        <taxon>Streptophyta</taxon>
        <taxon>Embryophyta</taxon>
        <taxon>Tracheophyta</taxon>
        <taxon>Spermatophyta</taxon>
        <taxon>Magnoliopsida</taxon>
        <taxon>eudicotyledons</taxon>
        <taxon>Gunneridae</taxon>
        <taxon>Pentapetalae</taxon>
        <taxon>asterids</taxon>
        <taxon>lamiids</taxon>
        <taxon>Solanales</taxon>
        <taxon>Solanaceae</taxon>
        <taxon>Nicotianoideae</taxon>
        <taxon>Nicotianeae</taxon>
        <taxon>Nicotiana</taxon>
    </lineage>
</organism>
<dbReference type="RefSeq" id="XP_075076396.1">
    <property type="nucleotide sequence ID" value="XM_075220295.1"/>
</dbReference>
<keyword evidence="1" id="KW-1185">Reference proteome</keyword>
<name>A0AC58RUJ3_TOBAC</name>
<accession>A0AC58RUJ3</accession>
<reference evidence="1" key="1">
    <citation type="journal article" date="2014" name="Nat. Commun.">
        <title>The tobacco genome sequence and its comparison with those of tomato and potato.</title>
        <authorList>
            <person name="Sierro N."/>
            <person name="Battey J.N."/>
            <person name="Ouadi S."/>
            <person name="Bakaher N."/>
            <person name="Bovet L."/>
            <person name="Willig A."/>
            <person name="Goepfert S."/>
            <person name="Peitsch M.C."/>
            <person name="Ivanov N.V."/>
        </authorList>
    </citation>
    <scope>NUCLEOTIDE SEQUENCE [LARGE SCALE GENOMIC DNA]</scope>
</reference>
<proteinExistence type="predicted"/>
<reference evidence="2" key="2">
    <citation type="submission" date="2025-08" db="UniProtKB">
        <authorList>
            <consortium name="RefSeq"/>
        </authorList>
    </citation>
    <scope>IDENTIFICATION</scope>
    <source>
        <tissue evidence="2">Leaf</tissue>
    </source>
</reference>
<sequence>MEWSTMIPLYKNNGDIQNCNNYKGIKLLSHTMKVCESVIEGRLVEQYMAMQTDLHMVFIDLEKAYDKVPREGSSLSPFLFSLAIDALTRHIQGEMPWCIADDIVQINEKRVGVNERLEVWRHTLESKGFELTRTKTEYLECKFSGITKKADVEVRLDMQVISKRESFKYLVYVI</sequence>
<evidence type="ECO:0000313" key="2">
    <source>
        <dbReference type="RefSeq" id="XP_075076396.1"/>
    </source>
</evidence>
<dbReference type="Proteomes" id="UP000790787">
    <property type="component" value="Chromosome 8"/>
</dbReference>
<gene>
    <name evidence="2" type="primary">LOC142163044</name>
</gene>